<dbReference type="AlphaFoldDB" id="L8GD76"/>
<dbReference type="PANTHER" id="PTHR11764:SF20">
    <property type="entry name" value="LANOSTEROL SYNTHASE"/>
    <property type="match status" value="1"/>
</dbReference>
<dbReference type="GO" id="GO:0000250">
    <property type="term" value="F:lanosterol synthase activity"/>
    <property type="evidence" value="ECO:0007669"/>
    <property type="project" value="TreeGrafter"/>
</dbReference>
<dbReference type="Gene3D" id="1.50.10.20">
    <property type="match status" value="2"/>
</dbReference>
<dbReference type="NCBIfam" id="TIGR01787">
    <property type="entry name" value="squalene_cyclas"/>
    <property type="match status" value="1"/>
</dbReference>
<sequence length="715" mass="81940">MEGFESGKEATDLRRWKLKVDEGRQVWHYIDGDEPVQQSLTDKYTLGLLSDEDVPPTDPASTPLEAAEKAVAFYQQIQSEDGHWAMDYGGPMFLMPGLLIACHVTGVELPRPVQIEMVRYLTNRQNADGGWGLHIESPSTIFGTGMNYTAMRLLGVPMEDDRMKRAREFLAANDGCKGIPSWGKFWLAVMGVYDWEGLHPIPPELWLLPYMLPIHPGRWWCHCRMVYLPMGYVYGRRITAPESPLVLSLRKELYPNDDYAKINWYSIRSYVSPLDLYYPHSTLLECLYVILDNYEKVHSSWLREKSVLLTAEHVAAEDKFTDWVCIGPVNKTINMLCSWHAQGKDSKEFQRHVDRVPDYLWLAEDGMKMQGYNGSQLWDTAFSVQAIIETGLGDQFQECLQKAYSYIDITQVREDVEQMEYFYRHISKGAWPFSTRHHGWPISDCTAEGLKASLLLKQFSWVTPFEDQRYFDAVNVILSLQNSDGGWATYELQRGPSILEYINPAEVFDAIMVDYPYVECTSACVQALTMFVQHYPRHRATEITTAVKKAVDLIKSKQRPDGSWYGSWGVCFTYGTWFGVEGLMAAGEPSDSPYIQRACQFLLSKQNHEGGWGETFESCSTKQYVQNEETQVVNTAWAVLTLLKAQWPDRRPVDRAVQVLMKRQLPNGNWPQEDIKGVFNANCAISYTAYKNIFPIWALGLYEHTQPQSQKTAKL</sequence>
<dbReference type="STRING" id="1257118.L8GD76"/>
<dbReference type="Pfam" id="PF13243">
    <property type="entry name" value="SQHop_cyclase_C"/>
    <property type="match status" value="1"/>
</dbReference>
<evidence type="ECO:0000259" key="8">
    <source>
        <dbReference type="Pfam" id="PF13243"/>
    </source>
</evidence>
<reference evidence="10 11" key="1">
    <citation type="journal article" date="2013" name="Genome Biol.">
        <title>Genome of Acanthamoeba castellanii highlights extensive lateral gene transfer and early evolution of tyrosine kinase signaling.</title>
        <authorList>
            <person name="Clarke M."/>
            <person name="Lohan A.J."/>
            <person name="Liu B."/>
            <person name="Lagkouvardos I."/>
            <person name="Roy S."/>
            <person name="Zafar N."/>
            <person name="Bertelli C."/>
            <person name="Schilde C."/>
            <person name="Kianianmomeni A."/>
            <person name="Burglin T.R."/>
            <person name="Frech C."/>
            <person name="Turcotte B."/>
            <person name="Kopec K.O."/>
            <person name="Synnott J.M."/>
            <person name="Choo C."/>
            <person name="Paponov I."/>
            <person name="Finkler A."/>
            <person name="Soon Heng Tan C."/>
            <person name="Hutchins A.P."/>
            <person name="Weinmeier T."/>
            <person name="Rattei T."/>
            <person name="Chu J.S."/>
            <person name="Gimenez G."/>
            <person name="Irimia M."/>
            <person name="Rigden D.J."/>
            <person name="Fitzpatrick D.A."/>
            <person name="Lorenzo-Morales J."/>
            <person name="Bateman A."/>
            <person name="Chiu C.H."/>
            <person name="Tang P."/>
            <person name="Hegemann P."/>
            <person name="Fromm H."/>
            <person name="Raoult D."/>
            <person name="Greub G."/>
            <person name="Miranda-Saavedra D."/>
            <person name="Chen N."/>
            <person name="Nash P."/>
            <person name="Ginger M.L."/>
            <person name="Horn M."/>
            <person name="Schaap P."/>
            <person name="Caler L."/>
            <person name="Loftus B."/>
        </authorList>
    </citation>
    <scope>NUCLEOTIDE SEQUENCE [LARGE SCALE GENOMIC DNA]</scope>
    <source>
        <strain evidence="10 11">Neff</strain>
    </source>
</reference>
<dbReference type="GO" id="GO:0016104">
    <property type="term" value="P:triterpenoid biosynthetic process"/>
    <property type="evidence" value="ECO:0007669"/>
    <property type="project" value="InterPro"/>
</dbReference>
<dbReference type="GeneID" id="14911216"/>
<dbReference type="Pfam" id="PF13249">
    <property type="entry name" value="SQHop_cyclase_N"/>
    <property type="match status" value="1"/>
</dbReference>
<keyword evidence="2" id="KW-0444">Lipid biosynthesis</keyword>
<proteinExistence type="inferred from homology"/>
<evidence type="ECO:0000259" key="9">
    <source>
        <dbReference type="Pfam" id="PF13249"/>
    </source>
</evidence>
<dbReference type="Gene3D" id="6.20.120.20">
    <property type="match status" value="1"/>
</dbReference>
<dbReference type="InterPro" id="IPR008930">
    <property type="entry name" value="Terpenoid_cyclase/PrenylTrfase"/>
</dbReference>
<evidence type="ECO:0000256" key="3">
    <source>
        <dbReference type="ARBA" id="ARBA00022737"/>
    </source>
</evidence>
<gene>
    <name evidence="10" type="ORF">ACA1_108830</name>
</gene>
<dbReference type="GO" id="GO:0006695">
    <property type="term" value="P:cholesterol biosynthetic process"/>
    <property type="evidence" value="ECO:0007669"/>
    <property type="project" value="TreeGrafter"/>
</dbReference>
<dbReference type="InterPro" id="IPR032697">
    <property type="entry name" value="SQ_cyclase_N"/>
</dbReference>
<keyword evidence="3" id="KW-0677">Repeat</keyword>
<dbReference type="Proteomes" id="UP000011083">
    <property type="component" value="Unassembled WGS sequence"/>
</dbReference>
<evidence type="ECO:0000256" key="6">
    <source>
        <dbReference type="ARBA" id="ARBA00023235"/>
    </source>
</evidence>
<dbReference type="OMA" id="CWARQTI"/>
<keyword evidence="6 7" id="KW-0413">Isomerase</keyword>
<dbReference type="RefSeq" id="XP_004332827.1">
    <property type="nucleotide sequence ID" value="XM_004332779.1"/>
</dbReference>
<evidence type="ECO:0000256" key="2">
    <source>
        <dbReference type="ARBA" id="ARBA00022516"/>
    </source>
</evidence>
<dbReference type="InterPro" id="IPR002365">
    <property type="entry name" value="Terpene_synthase_CS"/>
</dbReference>
<dbReference type="SFLD" id="SFLDG01016">
    <property type="entry name" value="Prenyltransferase_Like_2"/>
    <property type="match status" value="1"/>
</dbReference>
<evidence type="ECO:0000256" key="7">
    <source>
        <dbReference type="RuleBase" id="RU362003"/>
    </source>
</evidence>
<dbReference type="GO" id="GO:0005811">
    <property type="term" value="C:lipid droplet"/>
    <property type="evidence" value="ECO:0007669"/>
    <property type="project" value="InterPro"/>
</dbReference>
<feature type="domain" description="Squalene cyclase C-terminal" evidence="8">
    <location>
        <begin position="375"/>
        <end position="703"/>
    </location>
</feature>
<accession>L8GD76</accession>
<dbReference type="OrthoDB" id="21502at2759"/>
<dbReference type="EMBL" id="KB008174">
    <property type="protein sequence ID" value="ELR10814.1"/>
    <property type="molecule type" value="Genomic_DNA"/>
</dbReference>
<dbReference type="KEGG" id="acan:ACA1_108830"/>
<organism evidence="10 11">
    <name type="scientific">Acanthamoeba castellanii (strain ATCC 30010 / Neff)</name>
    <dbReference type="NCBI Taxonomy" id="1257118"/>
    <lineage>
        <taxon>Eukaryota</taxon>
        <taxon>Amoebozoa</taxon>
        <taxon>Discosea</taxon>
        <taxon>Longamoebia</taxon>
        <taxon>Centramoebida</taxon>
        <taxon>Acanthamoebidae</taxon>
        <taxon>Acanthamoeba</taxon>
    </lineage>
</organism>
<dbReference type="InterPro" id="IPR018333">
    <property type="entry name" value="Squalene_cyclase"/>
</dbReference>
<dbReference type="FunFam" id="1.50.10.20:FF:000003">
    <property type="entry name" value="Terpene cyclase/mutase family member"/>
    <property type="match status" value="1"/>
</dbReference>
<evidence type="ECO:0000313" key="11">
    <source>
        <dbReference type="Proteomes" id="UP000011083"/>
    </source>
</evidence>
<dbReference type="SMR" id="L8GD76"/>
<dbReference type="PANTHER" id="PTHR11764">
    <property type="entry name" value="TERPENE CYCLASE/MUTASE FAMILY MEMBER"/>
    <property type="match status" value="1"/>
</dbReference>
<dbReference type="PROSITE" id="PS01074">
    <property type="entry name" value="TERPENE_SYNTHASES"/>
    <property type="match status" value="1"/>
</dbReference>
<dbReference type="VEuPathDB" id="AmoebaDB:ACA1_108830"/>
<comment type="similarity">
    <text evidence="1 7">Belongs to the terpene cyclase/mutase family.</text>
</comment>
<feature type="domain" description="Squalene cyclase N-terminal" evidence="9">
    <location>
        <begin position="69"/>
        <end position="358"/>
    </location>
</feature>
<protein>
    <recommendedName>
        <fullName evidence="7">Terpene cyclase/mutase family member</fullName>
        <ecNumber evidence="7">5.4.99.-</ecNumber>
    </recommendedName>
</protein>
<evidence type="ECO:0000256" key="4">
    <source>
        <dbReference type="ARBA" id="ARBA00022955"/>
    </source>
</evidence>
<evidence type="ECO:0000256" key="5">
    <source>
        <dbReference type="ARBA" id="ARBA00023098"/>
    </source>
</evidence>
<evidence type="ECO:0000313" key="10">
    <source>
        <dbReference type="EMBL" id="ELR10814.1"/>
    </source>
</evidence>
<keyword evidence="5" id="KW-0443">Lipid metabolism</keyword>
<dbReference type="EC" id="5.4.99.-" evidence="7"/>
<evidence type="ECO:0000256" key="1">
    <source>
        <dbReference type="ARBA" id="ARBA00009755"/>
    </source>
</evidence>
<dbReference type="CDD" id="cd02892">
    <property type="entry name" value="SQCY_1"/>
    <property type="match status" value="1"/>
</dbReference>
<dbReference type="InterPro" id="IPR032696">
    <property type="entry name" value="SQ_cyclase_C"/>
</dbReference>
<keyword evidence="11" id="KW-1185">Reference proteome</keyword>
<keyword evidence="4" id="KW-0752">Steroid biosynthesis</keyword>
<dbReference type="SUPFAM" id="SSF48239">
    <property type="entry name" value="Terpenoid cyclases/Protein prenyltransferases"/>
    <property type="match status" value="2"/>
</dbReference>
<name>L8GD76_ACACF</name>